<dbReference type="InterPro" id="IPR003439">
    <property type="entry name" value="ABC_transporter-like_ATP-bd"/>
</dbReference>
<feature type="domain" description="ABC transporter" evidence="6">
    <location>
        <begin position="22"/>
        <end position="254"/>
    </location>
</feature>
<dbReference type="InterPro" id="IPR003593">
    <property type="entry name" value="AAA+_ATPase"/>
</dbReference>
<dbReference type="Gene3D" id="3.40.50.300">
    <property type="entry name" value="P-loop containing nucleotide triphosphate hydrolases"/>
    <property type="match status" value="1"/>
</dbReference>
<dbReference type="GO" id="GO:0016887">
    <property type="term" value="F:ATP hydrolysis activity"/>
    <property type="evidence" value="ECO:0007669"/>
    <property type="project" value="InterPro"/>
</dbReference>
<protein>
    <submittedName>
        <fullName evidence="7">ABC-type multidrug transport system ATPase</fullName>
    </submittedName>
</protein>
<dbReference type="EMBL" id="MH813486">
    <property type="protein sequence ID" value="QFF92407.1"/>
    <property type="molecule type" value="Genomic_DNA"/>
</dbReference>
<evidence type="ECO:0000256" key="3">
    <source>
        <dbReference type="ARBA" id="ARBA00022741"/>
    </source>
</evidence>
<dbReference type="PANTHER" id="PTHR42711:SF19">
    <property type="entry name" value="DOXORUBICIN RESISTANCE ATP-BINDING PROTEIN DRRA"/>
    <property type="match status" value="1"/>
</dbReference>
<dbReference type="InterPro" id="IPR050763">
    <property type="entry name" value="ABC_transporter_ATP-binding"/>
</dbReference>
<sequence>MSRDPAFFQASNEQLPAREAAFILRGVSKRYGRTSGPVVQIADLRLERGQTVALLGRNGSGKSTLTKLLAGVIAPSKGRVECLGEHVVPSRPWPSQVVAYMPQSGGAFNNLTGKESLVLTARLRGLRGRAAREEVDRVVSLLDCIPLLSRPTRSLSGGQVRLLQFAVSLIGDLPILLLDEPTNDLDAQKRELVWGIVDKMKRSAKTVLVVTHVPHEAASLFDRVIVMRDGLIVGESDASSAVHFAESMIHIEAGPYSHQLSEIFRRYSRGETPGRVVAGNLHAAIAGRSVSDLLREIQDLGVPHLRMRSSSVEDIYDMLS</sequence>
<dbReference type="SMART" id="SM00382">
    <property type="entry name" value="AAA"/>
    <property type="match status" value="1"/>
</dbReference>
<dbReference type="Pfam" id="PF00005">
    <property type="entry name" value="ABC_tran"/>
    <property type="match status" value="1"/>
</dbReference>
<dbReference type="InterPro" id="IPR027417">
    <property type="entry name" value="P-loop_NTPase"/>
</dbReference>
<evidence type="ECO:0000256" key="2">
    <source>
        <dbReference type="ARBA" id="ARBA00022448"/>
    </source>
</evidence>
<dbReference type="PROSITE" id="PS50893">
    <property type="entry name" value="ABC_TRANSPORTER_2"/>
    <property type="match status" value="1"/>
</dbReference>
<proteinExistence type="predicted"/>
<keyword evidence="3" id="KW-0547">Nucleotide-binding</keyword>
<comment type="subcellular location">
    <subcellularLocation>
        <location evidence="1">Cell membrane</location>
        <topology evidence="1">Peripheral membrane protein</topology>
    </subcellularLocation>
</comment>
<dbReference type="SUPFAM" id="SSF52540">
    <property type="entry name" value="P-loop containing nucleoside triphosphate hydrolases"/>
    <property type="match status" value="1"/>
</dbReference>
<evidence type="ECO:0000259" key="6">
    <source>
        <dbReference type="PROSITE" id="PS50893"/>
    </source>
</evidence>
<dbReference type="PANTHER" id="PTHR42711">
    <property type="entry name" value="ABC TRANSPORTER ATP-BINDING PROTEIN"/>
    <property type="match status" value="1"/>
</dbReference>
<keyword evidence="5" id="KW-0046">Antibiotic resistance</keyword>
<organism evidence="7">
    <name type="scientific">Rathayibacter iranicus</name>
    <dbReference type="NCBI Taxonomy" id="59737"/>
    <lineage>
        <taxon>Bacteria</taxon>
        <taxon>Bacillati</taxon>
        <taxon>Actinomycetota</taxon>
        <taxon>Actinomycetes</taxon>
        <taxon>Micrococcales</taxon>
        <taxon>Microbacteriaceae</taxon>
        <taxon>Rathayibacter</taxon>
    </lineage>
</organism>
<dbReference type="GO" id="GO:0005524">
    <property type="term" value="F:ATP binding"/>
    <property type="evidence" value="ECO:0007669"/>
    <property type="project" value="UniProtKB-KW"/>
</dbReference>
<accession>A0A5J6SGC8</accession>
<reference evidence="7" key="1">
    <citation type="submission" date="2018-08" db="EMBL/GenBank/DDBJ databases">
        <title>Conservation of the tunicamycin-related biosynthetic gene cluster in the select agent Rathayibacter toxicus, and its identification in other Rathayibacter species.</title>
        <authorList>
            <person name="Tancos M.A."/>
            <person name="Sechler A.J."/>
            <person name="Davis E.W.Jr."/>
            <person name="Chang J.H."/>
            <person name="Rogers E.E."/>
        </authorList>
    </citation>
    <scope>NUCLEOTIDE SEQUENCE</scope>
    <source>
        <strain evidence="7">FH176</strain>
    </source>
</reference>
<evidence type="ECO:0000256" key="1">
    <source>
        <dbReference type="ARBA" id="ARBA00004202"/>
    </source>
</evidence>
<evidence type="ECO:0000256" key="5">
    <source>
        <dbReference type="ARBA" id="ARBA00023251"/>
    </source>
</evidence>
<dbReference type="AlphaFoldDB" id="A0A5J6SGC8"/>
<evidence type="ECO:0000313" key="7">
    <source>
        <dbReference type="EMBL" id="QFF92407.1"/>
    </source>
</evidence>
<evidence type="ECO:0000256" key="4">
    <source>
        <dbReference type="ARBA" id="ARBA00022840"/>
    </source>
</evidence>
<keyword evidence="2" id="KW-0813">Transport</keyword>
<dbReference type="GO" id="GO:0046677">
    <property type="term" value="P:response to antibiotic"/>
    <property type="evidence" value="ECO:0007669"/>
    <property type="project" value="UniProtKB-KW"/>
</dbReference>
<keyword evidence="4" id="KW-0067">ATP-binding</keyword>
<gene>
    <name evidence="7" type="primary">tunI</name>
</gene>
<dbReference type="GO" id="GO:0005886">
    <property type="term" value="C:plasma membrane"/>
    <property type="evidence" value="ECO:0007669"/>
    <property type="project" value="UniProtKB-SubCell"/>
</dbReference>
<name>A0A5J6SGC8_9MICO</name>